<dbReference type="RefSeq" id="WP_380969133.1">
    <property type="nucleotide sequence ID" value="NZ_JBHTCO010000042.1"/>
</dbReference>
<feature type="domain" description="Bacterial Ig" evidence="3">
    <location>
        <begin position="621"/>
        <end position="698"/>
    </location>
</feature>
<accession>A0ABW2Q5W5</accession>
<evidence type="ECO:0000313" key="5">
    <source>
        <dbReference type="Proteomes" id="UP001596505"/>
    </source>
</evidence>
<dbReference type="InterPro" id="IPR019501">
    <property type="entry name" value="Peptidase_M30_hyicolysin"/>
</dbReference>
<gene>
    <name evidence="4" type="ORF">ACFQRG_19150</name>
</gene>
<feature type="compositionally biased region" description="Basic and acidic residues" evidence="1">
    <location>
        <begin position="51"/>
        <end position="63"/>
    </location>
</feature>
<feature type="compositionally biased region" description="Basic and acidic residues" evidence="1">
    <location>
        <begin position="700"/>
        <end position="709"/>
    </location>
</feature>
<feature type="domain" description="Bacterial Ig" evidence="3">
    <location>
        <begin position="702"/>
        <end position="781"/>
    </location>
</feature>
<feature type="domain" description="Bacterial Ig" evidence="3">
    <location>
        <begin position="951"/>
        <end position="1031"/>
    </location>
</feature>
<feature type="region of interest" description="Disordered" evidence="1">
    <location>
        <begin position="615"/>
        <end position="636"/>
    </location>
</feature>
<feature type="domain" description="Bacterial Ig" evidence="3">
    <location>
        <begin position="868"/>
        <end position="947"/>
    </location>
</feature>
<dbReference type="Proteomes" id="UP001596505">
    <property type="component" value="Unassembled WGS sequence"/>
</dbReference>
<keyword evidence="2" id="KW-0732">Signal</keyword>
<reference evidence="5" key="1">
    <citation type="journal article" date="2019" name="Int. J. Syst. Evol. Microbiol.">
        <title>The Global Catalogue of Microorganisms (GCM) 10K type strain sequencing project: providing services to taxonomists for standard genome sequencing and annotation.</title>
        <authorList>
            <consortium name="The Broad Institute Genomics Platform"/>
            <consortium name="The Broad Institute Genome Sequencing Center for Infectious Disease"/>
            <person name="Wu L."/>
            <person name="Ma J."/>
        </authorList>
    </citation>
    <scope>NUCLEOTIDE SEQUENCE [LARGE SCALE GENOMIC DNA]</scope>
    <source>
        <strain evidence="5">CGMCC 1.16305</strain>
    </source>
</reference>
<comment type="caution">
    <text evidence="4">The sequence shown here is derived from an EMBL/GenBank/DDBJ whole genome shotgun (WGS) entry which is preliminary data.</text>
</comment>
<feature type="region of interest" description="Disordered" evidence="1">
    <location>
        <begin position="698"/>
        <end position="719"/>
    </location>
</feature>
<protein>
    <submittedName>
        <fullName evidence="4">Ig-like domain-containing protein</fullName>
    </submittedName>
</protein>
<feature type="compositionally biased region" description="Basic and acidic residues" evidence="1">
    <location>
        <begin position="783"/>
        <end position="792"/>
    </location>
</feature>
<feature type="domain" description="Bacterial Ig" evidence="3">
    <location>
        <begin position="785"/>
        <end position="864"/>
    </location>
</feature>
<evidence type="ECO:0000256" key="1">
    <source>
        <dbReference type="SAM" id="MobiDB-lite"/>
    </source>
</evidence>
<feature type="signal peptide" evidence="2">
    <location>
        <begin position="1"/>
        <end position="27"/>
    </location>
</feature>
<dbReference type="InterPro" id="IPR041498">
    <property type="entry name" value="Big_6"/>
</dbReference>
<dbReference type="Pfam" id="PF10460">
    <property type="entry name" value="Peptidase_M30"/>
    <property type="match status" value="1"/>
</dbReference>
<feature type="region of interest" description="Disordered" evidence="1">
    <location>
        <begin position="47"/>
        <end position="67"/>
    </location>
</feature>
<proteinExistence type="predicted"/>
<feature type="region of interest" description="Disordered" evidence="1">
    <location>
        <begin position="781"/>
        <end position="802"/>
    </location>
</feature>
<keyword evidence="5" id="KW-1185">Reference proteome</keyword>
<evidence type="ECO:0000313" key="4">
    <source>
        <dbReference type="EMBL" id="MFC7395033.1"/>
    </source>
</evidence>
<evidence type="ECO:0000259" key="3">
    <source>
        <dbReference type="Pfam" id="PF17936"/>
    </source>
</evidence>
<dbReference type="Pfam" id="PF17936">
    <property type="entry name" value="Big_6"/>
    <property type="match status" value="6"/>
</dbReference>
<dbReference type="InterPro" id="IPR013783">
    <property type="entry name" value="Ig-like_fold"/>
</dbReference>
<name>A0ABW2Q5W5_9BACL</name>
<sequence>MRVKKKGIYLFLTLLLLLSTLPTGAFANDKGKTESSKKPRIKVHLNQKTSPLKDKNKNHDYHNPNDYPLVNPGQSIRTLTDKKGGHHYLTYNSITAYSASLMEVEIGYRSYDYNKDPYLNIEFFTNNNGEMVYLGSSDFYVGDINGGIASLSTGFSKSLYSNDPFIYMRIGTLANLTDKYYSDVTYFKVANPFYKGSQGPSDSNNYALVSNESTDGYQSENLGSFKINNDKYTFNKKIDKDAYRMDTVIPFDVKKYKDKLIKKNSKSIKSKDEIGDSKSFWVDNLETDDYYPLSATLLYSGAHSNVWVNDNQITSEQAAQLGKEFEDRIYNSDVDNFGNESDVDGNGKVNILCYDIQDGFSGSGGYIAGYFDPRDLFNMEHSNESEIFYIDTYPLMGMGDSKDVSEAYSTLAHEFQHMINFNQKVFVQGNFNDMDTWMNEGLSMAAEQIYLGKALQDRIDYYNYDTDIANGHSLLYWDNYGDTLANYSLSYLFMQYLKVQSGQGNHIFKELIDDPHTDYEAVEDMVKKYIDPNLTFGKFMTDYRAALLLKENSGLYGFQGESGFDSIKERIYNGSSLSLRGGGAIVKRISSPDDFSIPADKGEDVTYTFLKKGGDQKKLTKPSVNPVGDNDTSVTGKADSKVKVTVTSKSNELGHVNADDQGDFRVTIPKQKAGSELHVYAEDAYGNKSEETIVTVSDKTPPEKPKVNEISDASTKVSGTTESGAKVTVKNGSTVLGSGKATEGGAFSIPIAKQKAGTKLTVYAEDDSGNKSEETIVTLSDKTPPEKPKVNEVSDASTSVTGTTEAEAKVTVKRSTTVLGSAKAEANGKFNITINKQKAGTKLTIYSEDDSGNKSEEATVTVSDKTPPAKPKVDEVSDASTYVTGSAETGSKVTVKNGSMTIGSGNTDSKGAFKIKITKQKAGTTLSIYAEDAAHNKSATVTIKVMDKTPPAKPTVSTFGDNQTTISGKAEPESKVTIKYGKTVLGYATANSKGNFQVKIKHNQKAGTTLTAYATDKGGNQSQGATFKVIDKTPPTQPTVNKVTSKSTVVTGKAEKGSTVYLYNGSKYLGKATANSKGNYSIKIQKQKKGTTLKLYAKDKAGNKGKYKYIKVQ</sequence>
<evidence type="ECO:0000256" key="2">
    <source>
        <dbReference type="SAM" id="SignalP"/>
    </source>
</evidence>
<dbReference type="Gene3D" id="2.60.40.10">
    <property type="entry name" value="Immunoglobulins"/>
    <property type="match status" value="6"/>
</dbReference>
<feature type="chain" id="PRO_5047343842" evidence="2">
    <location>
        <begin position="28"/>
        <end position="1113"/>
    </location>
</feature>
<organism evidence="4 5">
    <name type="scientific">Scopulibacillus cellulosilyticus</name>
    <dbReference type="NCBI Taxonomy" id="2665665"/>
    <lineage>
        <taxon>Bacteria</taxon>
        <taxon>Bacillati</taxon>
        <taxon>Bacillota</taxon>
        <taxon>Bacilli</taxon>
        <taxon>Bacillales</taxon>
        <taxon>Sporolactobacillaceae</taxon>
        <taxon>Scopulibacillus</taxon>
    </lineage>
</organism>
<feature type="region of interest" description="Disordered" evidence="1">
    <location>
        <begin position="848"/>
        <end position="873"/>
    </location>
</feature>
<dbReference type="EMBL" id="JBHTCO010000042">
    <property type="protein sequence ID" value="MFC7395033.1"/>
    <property type="molecule type" value="Genomic_DNA"/>
</dbReference>
<feature type="domain" description="Bacterial Ig" evidence="3">
    <location>
        <begin position="1035"/>
        <end position="1111"/>
    </location>
</feature>